<dbReference type="EMBL" id="JACHGY010000001">
    <property type="protein sequence ID" value="MBB6431699.1"/>
    <property type="molecule type" value="Genomic_DNA"/>
</dbReference>
<dbReference type="Pfam" id="PF06439">
    <property type="entry name" value="3keto-disac_hyd"/>
    <property type="match status" value="1"/>
</dbReference>
<evidence type="ECO:0000259" key="1">
    <source>
        <dbReference type="Pfam" id="PF06439"/>
    </source>
</evidence>
<dbReference type="RefSeq" id="WP_184679148.1">
    <property type="nucleotide sequence ID" value="NZ_JACHGY010000001.1"/>
</dbReference>
<dbReference type="Proteomes" id="UP000541810">
    <property type="component" value="Unassembled WGS sequence"/>
</dbReference>
<evidence type="ECO:0000313" key="3">
    <source>
        <dbReference type="Proteomes" id="UP000541810"/>
    </source>
</evidence>
<feature type="domain" description="3-keto-alpha-glucoside-1,2-lyase/3-keto-2-hydroxy-glucal hydratase" evidence="1">
    <location>
        <begin position="58"/>
        <end position="249"/>
    </location>
</feature>
<reference evidence="2 3" key="1">
    <citation type="submission" date="2020-08" db="EMBL/GenBank/DDBJ databases">
        <title>Genomic Encyclopedia of Type Strains, Phase IV (KMG-IV): sequencing the most valuable type-strain genomes for metagenomic binning, comparative biology and taxonomic classification.</title>
        <authorList>
            <person name="Goeker M."/>
        </authorList>
    </citation>
    <scope>NUCLEOTIDE SEQUENCE [LARGE SCALE GENOMIC DNA]</scope>
    <source>
        <strain evidence="2 3">DSM 103725</strain>
    </source>
</reference>
<gene>
    <name evidence="2" type="ORF">HNQ40_003505</name>
</gene>
<keyword evidence="3" id="KW-1185">Reference proteome</keyword>
<name>A0A7X0LM85_9BACT</name>
<sequence>MKKFSVCLVIGLLAAGAGEVAEEPLPLLPSGWHVHDRERPLPPVITPGATNAEPPSDAIVLFDGTNTDEWWANAENDVQWKIQDGYMEIVPKTHGMSTRRKFGDMQLHLEWAAPEEIKGHAQQRGNSGVFLMGKYEVQIMDAWENDSYADGMVAAVYGQTPALVNAAKKPGEWQTYDIIFKAPVFEDDKLVSPAYVTVFHNGVLVQNHTEILGPTRHKKAHPYEPHEAKRPFFLQNHGQVVRYRNIWVREL</sequence>
<dbReference type="InterPro" id="IPR010496">
    <property type="entry name" value="AL/BT2_dom"/>
</dbReference>
<dbReference type="Gene3D" id="2.60.120.560">
    <property type="entry name" value="Exo-inulinase, domain 1"/>
    <property type="match status" value="1"/>
</dbReference>
<dbReference type="GO" id="GO:0016787">
    <property type="term" value="F:hydrolase activity"/>
    <property type="evidence" value="ECO:0007669"/>
    <property type="project" value="InterPro"/>
</dbReference>
<accession>A0A7X0LM85</accession>
<comment type="caution">
    <text evidence="2">The sequence shown here is derived from an EMBL/GenBank/DDBJ whole genome shotgun (WGS) entry which is preliminary data.</text>
</comment>
<proteinExistence type="predicted"/>
<evidence type="ECO:0000313" key="2">
    <source>
        <dbReference type="EMBL" id="MBB6431699.1"/>
    </source>
</evidence>
<protein>
    <recommendedName>
        <fullName evidence="1">3-keto-alpha-glucoside-1,2-lyase/3-keto-2-hydroxy-glucal hydratase domain-containing protein</fullName>
    </recommendedName>
</protein>
<dbReference type="AlphaFoldDB" id="A0A7X0LM85"/>
<organism evidence="2 3">
    <name type="scientific">Algisphaera agarilytica</name>
    <dbReference type="NCBI Taxonomy" id="1385975"/>
    <lineage>
        <taxon>Bacteria</taxon>
        <taxon>Pseudomonadati</taxon>
        <taxon>Planctomycetota</taxon>
        <taxon>Phycisphaerae</taxon>
        <taxon>Phycisphaerales</taxon>
        <taxon>Phycisphaeraceae</taxon>
        <taxon>Algisphaera</taxon>
    </lineage>
</organism>